<dbReference type="NCBIfam" id="TIGR00165">
    <property type="entry name" value="S18"/>
    <property type="match status" value="1"/>
</dbReference>
<name>A0A1Y5I4F9_OSTTA</name>
<dbReference type="EMBL" id="KZ155822">
    <property type="protein sequence ID" value="OUS44400.1"/>
    <property type="molecule type" value="Genomic_DNA"/>
</dbReference>
<dbReference type="Proteomes" id="UP000195557">
    <property type="component" value="Unassembled WGS sequence"/>
</dbReference>
<dbReference type="GO" id="GO:0006412">
    <property type="term" value="P:translation"/>
    <property type="evidence" value="ECO:0007669"/>
    <property type="project" value="InterPro"/>
</dbReference>
<dbReference type="GO" id="GO:0003735">
    <property type="term" value="F:structural constituent of ribosome"/>
    <property type="evidence" value="ECO:0007669"/>
    <property type="project" value="InterPro"/>
</dbReference>
<dbReference type="PRINTS" id="PR00974">
    <property type="entry name" value="RIBOSOMALS18"/>
</dbReference>
<dbReference type="GO" id="GO:0005763">
    <property type="term" value="C:mitochondrial small ribosomal subunit"/>
    <property type="evidence" value="ECO:0007669"/>
    <property type="project" value="TreeGrafter"/>
</dbReference>
<evidence type="ECO:0000256" key="5">
    <source>
        <dbReference type="ARBA" id="ARBA00023274"/>
    </source>
</evidence>
<keyword evidence="4 7" id="KW-0689">Ribosomal protein</keyword>
<comment type="similarity">
    <text evidence="1 7">Belongs to the bacterial ribosomal protein bS18 family.</text>
</comment>
<dbReference type="InterPro" id="IPR001648">
    <property type="entry name" value="Ribosomal_bS18"/>
</dbReference>
<keyword evidence="5 7" id="KW-0687">Ribonucleoprotein</keyword>
<feature type="non-terminal residue" evidence="8">
    <location>
        <position position="1"/>
    </location>
</feature>
<dbReference type="AlphaFoldDB" id="A0A1Y5I4F9"/>
<dbReference type="Pfam" id="PF01084">
    <property type="entry name" value="Ribosomal_S18"/>
    <property type="match status" value="1"/>
</dbReference>
<evidence type="ECO:0000256" key="2">
    <source>
        <dbReference type="ARBA" id="ARBA00011458"/>
    </source>
</evidence>
<evidence type="ECO:0000256" key="6">
    <source>
        <dbReference type="ARBA" id="ARBA00035266"/>
    </source>
</evidence>
<dbReference type="HAMAP" id="MF_00270">
    <property type="entry name" value="Ribosomal_bS18"/>
    <property type="match status" value="1"/>
</dbReference>
<dbReference type="InterPro" id="IPR036870">
    <property type="entry name" value="Ribosomal_bS18_sf"/>
</dbReference>
<dbReference type="GO" id="GO:0070181">
    <property type="term" value="F:small ribosomal subunit rRNA binding"/>
    <property type="evidence" value="ECO:0007669"/>
    <property type="project" value="TreeGrafter"/>
</dbReference>
<comment type="subunit">
    <text evidence="2">Part of the 30S ribosomal subunit.</text>
</comment>
<evidence type="ECO:0000256" key="3">
    <source>
        <dbReference type="ARBA" id="ARBA00022884"/>
    </source>
</evidence>
<protein>
    <recommendedName>
        <fullName evidence="6">Small ribosomal subunit protein bS18c</fullName>
    </recommendedName>
</protein>
<sequence length="57" mass="6634">GEIISYKNVDLLRRFITEQGKILPRRLTGVTAKEQRQLAKAIKTARILGFLQFLYKE</sequence>
<accession>A0A1Y5I4F9</accession>
<proteinExistence type="inferred from homology"/>
<evidence type="ECO:0000256" key="1">
    <source>
        <dbReference type="ARBA" id="ARBA00005589"/>
    </source>
</evidence>
<dbReference type="PANTHER" id="PTHR13479:SF40">
    <property type="entry name" value="SMALL RIBOSOMAL SUBUNIT PROTEIN BS18M"/>
    <property type="match status" value="1"/>
</dbReference>
<evidence type="ECO:0000256" key="4">
    <source>
        <dbReference type="ARBA" id="ARBA00022980"/>
    </source>
</evidence>
<dbReference type="PANTHER" id="PTHR13479">
    <property type="entry name" value="30S RIBOSOMAL PROTEIN S18"/>
    <property type="match status" value="1"/>
</dbReference>
<keyword evidence="3" id="KW-0694">RNA-binding</keyword>
<reference evidence="8" key="1">
    <citation type="submission" date="2017-04" db="EMBL/GenBank/DDBJ databases">
        <title>Population genomics of picophytoplankton unveils novel chromosome hypervariability.</title>
        <authorList>
            <consortium name="DOE Joint Genome Institute"/>
            <person name="Blanc-Mathieu R."/>
            <person name="Krasovec M."/>
            <person name="Hebrard M."/>
            <person name="Yau S."/>
            <person name="Desgranges E."/>
            <person name="Martin J."/>
            <person name="Schackwitz W."/>
            <person name="Kuo A."/>
            <person name="Salin G."/>
            <person name="Donnadieu C."/>
            <person name="Desdevises Y."/>
            <person name="Sanchez-Ferandin S."/>
            <person name="Moreau H."/>
            <person name="Rivals E."/>
            <person name="Grigoriev I.V."/>
            <person name="Grimsley N."/>
            <person name="Eyre-Walker A."/>
            <person name="Piganeau G."/>
        </authorList>
    </citation>
    <scope>NUCLEOTIDE SEQUENCE [LARGE SCALE GENOMIC DNA]</scope>
    <source>
        <strain evidence="8">RCC 1115</strain>
    </source>
</reference>
<gene>
    <name evidence="8" type="ORF">BE221DRAFT_83388</name>
</gene>
<evidence type="ECO:0000313" key="8">
    <source>
        <dbReference type="EMBL" id="OUS44400.1"/>
    </source>
</evidence>
<dbReference type="Gene3D" id="4.10.640.10">
    <property type="entry name" value="Ribosomal protein S18"/>
    <property type="match status" value="1"/>
</dbReference>
<dbReference type="SUPFAM" id="SSF46911">
    <property type="entry name" value="Ribosomal protein S18"/>
    <property type="match status" value="1"/>
</dbReference>
<evidence type="ECO:0000256" key="7">
    <source>
        <dbReference type="RuleBase" id="RU003910"/>
    </source>
</evidence>
<organism evidence="8">
    <name type="scientific">Ostreococcus tauri</name>
    <name type="common">Marine green alga</name>
    <dbReference type="NCBI Taxonomy" id="70448"/>
    <lineage>
        <taxon>Eukaryota</taxon>
        <taxon>Viridiplantae</taxon>
        <taxon>Chlorophyta</taxon>
        <taxon>Mamiellophyceae</taxon>
        <taxon>Mamiellales</taxon>
        <taxon>Bathycoccaceae</taxon>
        <taxon>Ostreococcus</taxon>
    </lineage>
</organism>